<feature type="compositionally biased region" description="Low complexity" evidence="1">
    <location>
        <begin position="310"/>
        <end position="320"/>
    </location>
</feature>
<evidence type="ECO:0000256" key="1">
    <source>
        <dbReference type="SAM" id="MobiDB-lite"/>
    </source>
</evidence>
<dbReference type="AlphaFoldDB" id="A0A0B1T7M0"/>
<gene>
    <name evidence="2" type="ORF">OESDEN_07997</name>
</gene>
<protein>
    <submittedName>
        <fullName evidence="2">Uncharacterized protein</fullName>
    </submittedName>
</protein>
<name>A0A0B1T7M0_OESDE</name>
<dbReference type="OrthoDB" id="5826594at2759"/>
<organism evidence="2 3">
    <name type="scientific">Oesophagostomum dentatum</name>
    <name type="common">Nodular worm</name>
    <dbReference type="NCBI Taxonomy" id="61180"/>
    <lineage>
        <taxon>Eukaryota</taxon>
        <taxon>Metazoa</taxon>
        <taxon>Ecdysozoa</taxon>
        <taxon>Nematoda</taxon>
        <taxon>Chromadorea</taxon>
        <taxon>Rhabditida</taxon>
        <taxon>Rhabditina</taxon>
        <taxon>Rhabditomorpha</taxon>
        <taxon>Strongyloidea</taxon>
        <taxon>Strongylidae</taxon>
        <taxon>Oesophagostomum</taxon>
    </lineage>
</organism>
<feature type="region of interest" description="Disordered" evidence="1">
    <location>
        <begin position="299"/>
        <end position="353"/>
    </location>
</feature>
<dbReference type="EMBL" id="KN551552">
    <property type="protein sequence ID" value="KHJ92121.1"/>
    <property type="molecule type" value="Genomic_DNA"/>
</dbReference>
<accession>A0A0B1T7M0</accession>
<keyword evidence="3" id="KW-1185">Reference proteome</keyword>
<dbReference type="Proteomes" id="UP000053660">
    <property type="component" value="Unassembled WGS sequence"/>
</dbReference>
<feature type="compositionally biased region" description="Polar residues" evidence="1">
    <location>
        <begin position="336"/>
        <end position="352"/>
    </location>
</feature>
<proteinExistence type="predicted"/>
<evidence type="ECO:0000313" key="3">
    <source>
        <dbReference type="Proteomes" id="UP000053660"/>
    </source>
</evidence>
<sequence length="420" mass="46208">MDISGNIRVQDAFRAGLQTIGGNSDPCVVLYSALKEVDVHFGSEGSALGEHPVHFVVPVTDRSGCKIEEEFRKYFSKNMHRFNIFLDIIAIETPMESTDAGVRVKVPSWKIIETKVKSLTTHTNFDDIYKMDTVLQEYSGWIKNLLQGLQTNDMFSLDDTTVTTQDRSTVKARIEKKKDAWTTSEKMTERGAITGDTRATTSERITERRAVTGDARALTSEKVTEAGAITGDTRAATSEKITEKGAVTGDRRATTPGKMTERGPITGDAWALTSERITERRAVTGVRTAREISRAHFILPPPSTKEPRNASAGEAAAAQADVKRRHGRSSHTSSTANDVEVSTQSTTKTKQNGAAMPELLARTHFQSGPAQEAEESLRKNLTGNESELIPLGEIYQEEVVGPGLHKYSGALEMQHFHYHL</sequence>
<evidence type="ECO:0000313" key="2">
    <source>
        <dbReference type="EMBL" id="KHJ92121.1"/>
    </source>
</evidence>
<reference evidence="2 3" key="1">
    <citation type="submission" date="2014-03" db="EMBL/GenBank/DDBJ databases">
        <title>Draft genome of the hookworm Oesophagostomum dentatum.</title>
        <authorList>
            <person name="Mitreva M."/>
        </authorList>
    </citation>
    <scope>NUCLEOTIDE SEQUENCE [LARGE SCALE GENOMIC DNA]</scope>
    <source>
        <strain evidence="2 3">OD-Hann</strain>
    </source>
</reference>